<comment type="caution">
    <text evidence="1">The sequence shown here is derived from an EMBL/GenBank/DDBJ whole genome shotgun (WGS) entry which is preliminary data.</text>
</comment>
<name>A0A1J7CPX6_FLAJO</name>
<dbReference type="SUPFAM" id="SSF158668">
    <property type="entry name" value="MtlR-like"/>
    <property type="match status" value="1"/>
</dbReference>
<dbReference type="InterPro" id="IPR038026">
    <property type="entry name" value="MtlR-like_sf"/>
</dbReference>
<organism evidence="1 2">
    <name type="scientific">Flavobacterium johnsoniae</name>
    <name type="common">Cytophaga johnsonae</name>
    <dbReference type="NCBI Taxonomy" id="986"/>
    <lineage>
        <taxon>Bacteria</taxon>
        <taxon>Pseudomonadati</taxon>
        <taxon>Bacteroidota</taxon>
        <taxon>Flavobacteriia</taxon>
        <taxon>Flavobacteriales</taxon>
        <taxon>Flavobacteriaceae</taxon>
        <taxon>Flavobacterium</taxon>
    </lineage>
</organism>
<dbReference type="AlphaFoldDB" id="A0A1J7CPX6"/>
<dbReference type="Gene3D" id="1.20.120.330">
    <property type="entry name" value="Nucleotidyltransferases domain 2"/>
    <property type="match status" value="1"/>
</dbReference>
<dbReference type="Proteomes" id="UP000182826">
    <property type="component" value="Unassembled WGS sequence"/>
</dbReference>
<reference evidence="1 2" key="1">
    <citation type="submission" date="2016-10" db="EMBL/GenBank/DDBJ databases">
        <title>Draft Genome Sequence of Rhizobacteria Flavobacterium johnsoniae CI04.</title>
        <authorList>
            <person name="Bravo J.I."/>
            <person name="Lozano G.L."/>
            <person name="Handelsman J."/>
        </authorList>
    </citation>
    <scope>NUCLEOTIDE SEQUENCE [LARGE SCALE GENOMIC DNA]</scope>
    <source>
        <strain evidence="1 2">CI04</strain>
    </source>
</reference>
<protein>
    <submittedName>
        <fullName evidence="1">Uncharacterized protein</fullName>
    </submittedName>
</protein>
<evidence type="ECO:0000313" key="2">
    <source>
        <dbReference type="Proteomes" id="UP000182826"/>
    </source>
</evidence>
<gene>
    <name evidence="1" type="ORF">BKM63_14415</name>
</gene>
<dbReference type="EMBL" id="MLFK01000007">
    <property type="protein sequence ID" value="OIV41706.1"/>
    <property type="molecule type" value="Genomic_DNA"/>
</dbReference>
<keyword evidence="2" id="KW-1185">Reference proteome</keyword>
<proteinExistence type="predicted"/>
<sequence>MRQNVNCNTKIRMETTRTKVIEKAVGFEELISQLLSMLLEVDKNESISFGHKNIALSFNAKINLLIDLKFIPKEISKDFQLFAEIRNKFAHVLYVDSFVKCFEIIERRDYFLKKASDTISQADKNDESVYLTAFELLCFELGTWLRVTLKMISDKKSQDLNKTGAIEMIRSFIQYNPERREKELESFIKIIQPVIVKIIPDDEFIKEYKRLLKEAEEESKKE</sequence>
<evidence type="ECO:0000313" key="1">
    <source>
        <dbReference type="EMBL" id="OIV41706.1"/>
    </source>
</evidence>
<accession>A0A1J7CPX6</accession>